<accession>A0ABT9I327</accession>
<feature type="DNA-binding region" description="H-T-H motif" evidence="4">
    <location>
        <begin position="37"/>
        <end position="56"/>
    </location>
</feature>
<keyword evidence="1" id="KW-0805">Transcription regulation</keyword>
<evidence type="ECO:0000256" key="2">
    <source>
        <dbReference type="ARBA" id="ARBA00023125"/>
    </source>
</evidence>
<name>A0ABT9I327_9GAMM</name>
<reference evidence="6 7" key="1">
    <citation type="submission" date="2022-11" db="EMBL/GenBank/DDBJ databases">
        <title>Viruses from the air-sea interface of a natural surface slick.</title>
        <authorList>
            <person name="Rahlff J."/>
            <person name="Holmfeldt K."/>
        </authorList>
    </citation>
    <scope>NUCLEOTIDE SEQUENCE [LARGE SCALE GENOMIC DNA]</scope>
    <source>
        <strain evidence="6 7">SMS4</strain>
    </source>
</reference>
<evidence type="ECO:0000256" key="3">
    <source>
        <dbReference type="ARBA" id="ARBA00023163"/>
    </source>
</evidence>
<evidence type="ECO:0000256" key="1">
    <source>
        <dbReference type="ARBA" id="ARBA00023015"/>
    </source>
</evidence>
<dbReference type="PANTHER" id="PTHR30055:SF234">
    <property type="entry name" value="HTH-TYPE TRANSCRIPTIONAL REGULATOR BETI"/>
    <property type="match status" value="1"/>
</dbReference>
<proteinExistence type="predicted"/>
<keyword evidence="3" id="KW-0804">Transcription</keyword>
<evidence type="ECO:0000259" key="5">
    <source>
        <dbReference type="PROSITE" id="PS50977"/>
    </source>
</evidence>
<evidence type="ECO:0000313" key="6">
    <source>
        <dbReference type="EMBL" id="MDP5137779.1"/>
    </source>
</evidence>
<dbReference type="Proteomes" id="UP001231109">
    <property type="component" value="Unassembled WGS sequence"/>
</dbReference>
<dbReference type="EMBL" id="JAPJDZ010000067">
    <property type="protein sequence ID" value="MDP5137779.1"/>
    <property type="molecule type" value="Genomic_DNA"/>
</dbReference>
<keyword evidence="2 4" id="KW-0238">DNA-binding</keyword>
<dbReference type="RefSeq" id="WP_027672471.1">
    <property type="nucleotide sequence ID" value="NZ_JAPJDY010000002.1"/>
</dbReference>
<dbReference type="InterPro" id="IPR009057">
    <property type="entry name" value="Homeodomain-like_sf"/>
</dbReference>
<gene>
    <name evidence="6" type="ORF">ORJ04_17630</name>
</gene>
<evidence type="ECO:0000256" key="4">
    <source>
        <dbReference type="PROSITE-ProRule" id="PRU00335"/>
    </source>
</evidence>
<dbReference type="Pfam" id="PF00440">
    <property type="entry name" value="TetR_N"/>
    <property type="match status" value="1"/>
</dbReference>
<dbReference type="InterPro" id="IPR050109">
    <property type="entry name" value="HTH-type_TetR-like_transc_reg"/>
</dbReference>
<comment type="caution">
    <text evidence="6">The sequence shown here is derived from an EMBL/GenBank/DDBJ whole genome shotgun (WGS) entry which is preliminary data.</text>
</comment>
<dbReference type="PANTHER" id="PTHR30055">
    <property type="entry name" value="HTH-TYPE TRANSCRIPTIONAL REGULATOR RUTR"/>
    <property type="match status" value="1"/>
</dbReference>
<keyword evidence="7" id="KW-1185">Reference proteome</keyword>
<feature type="domain" description="HTH tetR-type" evidence="5">
    <location>
        <begin position="14"/>
        <end position="74"/>
    </location>
</feature>
<dbReference type="PROSITE" id="PS50977">
    <property type="entry name" value="HTH_TETR_2"/>
    <property type="match status" value="1"/>
</dbReference>
<sequence length="215" mass="23573">MQNVQGRPLSASENQSRARLVDAARHHFSVHGYAATTTRDIATAAAVNPAMIRYYFGHKAGLFETVLRETVAPMLNLINKHPAPNGPVNLAALVQQYHSMMLPYPELPKLIFRALHNPDSVEYDIVMQVFDGVLRFGIDRLLKQISHSTPATDDVDGKAVVVSALALAVFPFLLPPPFRQVLNFSATSDQLAAIASLADRLFIPAKIVQHGEKNA</sequence>
<evidence type="ECO:0000313" key="7">
    <source>
        <dbReference type="Proteomes" id="UP001231109"/>
    </source>
</evidence>
<dbReference type="SUPFAM" id="SSF46689">
    <property type="entry name" value="Homeodomain-like"/>
    <property type="match status" value="1"/>
</dbReference>
<protein>
    <submittedName>
        <fullName evidence="6">TetR/AcrR family transcriptional regulator</fullName>
    </submittedName>
</protein>
<dbReference type="Gene3D" id="1.10.357.10">
    <property type="entry name" value="Tetracycline Repressor, domain 2"/>
    <property type="match status" value="1"/>
</dbReference>
<organism evidence="6 7">
    <name type="scientific">Rheinheimera baltica</name>
    <dbReference type="NCBI Taxonomy" id="67576"/>
    <lineage>
        <taxon>Bacteria</taxon>
        <taxon>Pseudomonadati</taxon>
        <taxon>Pseudomonadota</taxon>
        <taxon>Gammaproteobacteria</taxon>
        <taxon>Chromatiales</taxon>
        <taxon>Chromatiaceae</taxon>
        <taxon>Rheinheimera</taxon>
    </lineage>
</organism>
<dbReference type="InterPro" id="IPR001647">
    <property type="entry name" value="HTH_TetR"/>
</dbReference>